<sequence>MDRPLAPGSFACPGCGAVSRLAPMGRALAGTGPGAASWEMWLRGRGEEVTAMVRVGKRVTERNGTGDVDVAAMLTDAWRAATT</sequence>
<proteinExistence type="predicted"/>
<accession>A0ABV9EFP4</accession>
<comment type="caution">
    <text evidence="1">The sequence shown here is derived from an EMBL/GenBank/DDBJ whole genome shotgun (WGS) entry which is preliminary data.</text>
</comment>
<evidence type="ECO:0000313" key="1">
    <source>
        <dbReference type="EMBL" id="MFC4587150.1"/>
    </source>
</evidence>
<organism evidence="1 2">
    <name type="scientific">Sphaerisporangium corydalis</name>
    <dbReference type="NCBI Taxonomy" id="1441875"/>
    <lineage>
        <taxon>Bacteria</taxon>
        <taxon>Bacillati</taxon>
        <taxon>Actinomycetota</taxon>
        <taxon>Actinomycetes</taxon>
        <taxon>Streptosporangiales</taxon>
        <taxon>Streptosporangiaceae</taxon>
        <taxon>Sphaerisporangium</taxon>
    </lineage>
</organism>
<reference evidence="2" key="1">
    <citation type="journal article" date="2019" name="Int. J. Syst. Evol. Microbiol.">
        <title>The Global Catalogue of Microorganisms (GCM) 10K type strain sequencing project: providing services to taxonomists for standard genome sequencing and annotation.</title>
        <authorList>
            <consortium name="The Broad Institute Genomics Platform"/>
            <consortium name="The Broad Institute Genome Sequencing Center for Infectious Disease"/>
            <person name="Wu L."/>
            <person name="Ma J."/>
        </authorList>
    </citation>
    <scope>NUCLEOTIDE SEQUENCE [LARGE SCALE GENOMIC DNA]</scope>
    <source>
        <strain evidence="2">CCUG 49560</strain>
    </source>
</reference>
<dbReference type="EMBL" id="JBHSFN010000007">
    <property type="protein sequence ID" value="MFC4587150.1"/>
    <property type="molecule type" value="Genomic_DNA"/>
</dbReference>
<evidence type="ECO:0000313" key="2">
    <source>
        <dbReference type="Proteomes" id="UP001595891"/>
    </source>
</evidence>
<gene>
    <name evidence="1" type="ORF">ACFO8L_13740</name>
</gene>
<dbReference type="RefSeq" id="WP_262845022.1">
    <property type="nucleotide sequence ID" value="NZ_JANZYP010000035.1"/>
</dbReference>
<dbReference type="Proteomes" id="UP001595891">
    <property type="component" value="Unassembled WGS sequence"/>
</dbReference>
<protein>
    <submittedName>
        <fullName evidence="1">Uncharacterized protein</fullName>
    </submittedName>
</protein>
<keyword evidence="2" id="KW-1185">Reference proteome</keyword>
<name>A0ABV9EFP4_9ACTN</name>